<dbReference type="Pfam" id="PF12770">
    <property type="entry name" value="CHAT"/>
    <property type="match status" value="1"/>
</dbReference>
<dbReference type="InterPro" id="IPR011990">
    <property type="entry name" value="TPR-like_helical_dom_sf"/>
</dbReference>
<dbReference type="InterPro" id="IPR024983">
    <property type="entry name" value="CHAT_dom"/>
</dbReference>
<gene>
    <name evidence="2" type="ORF">H3H32_26645</name>
</gene>
<dbReference type="RefSeq" id="WP_182458793.1">
    <property type="nucleotide sequence ID" value="NZ_CP059732.1"/>
</dbReference>
<evidence type="ECO:0000259" key="1">
    <source>
        <dbReference type="Pfam" id="PF12770"/>
    </source>
</evidence>
<name>A0A7G5GRL9_9BACT</name>
<evidence type="ECO:0000313" key="3">
    <source>
        <dbReference type="Proteomes" id="UP000515369"/>
    </source>
</evidence>
<dbReference type="KEGG" id="sfol:H3H32_26645"/>
<dbReference type="Proteomes" id="UP000515369">
    <property type="component" value="Chromosome"/>
</dbReference>
<dbReference type="SMART" id="SM00028">
    <property type="entry name" value="TPR"/>
    <property type="match status" value="10"/>
</dbReference>
<accession>A0A7G5GRL9</accession>
<keyword evidence="3" id="KW-1185">Reference proteome</keyword>
<evidence type="ECO:0000313" key="2">
    <source>
        <dbReference type="EMBL" id="QMW01511.1"/>
    </source>
</evidence>
<dbReference type="InterPro" id="IPR006597">
    <property type="entry name" value="Sel1-like"/>
</dbReference>
<dbReference type="Gene3D" id="1.25.40.10">
    <property type="entry name" value="Tetratricopeptide repeat domain"/>
    <property type="match status" value="5"/>
</dbReference>
<protein>
    <submittedName>
        <fullName evidence="2">CHAT domain-containing protein</fullName>
    </submittedName>
</protein>
<organism evidence="2 3">
    <name type="scientific">Spirosoma foliorum</name>
    <dbReference type="NCBI Taxonomy" id="2710596"/>
    <lineage>
        <taxon>Bacteria</taxon>
        <taxon>Pseudomonadati</taxon>
        <taxon>Bacteroidota</taxon>
        <taxon>Cytophagia</taxon>
        <taxon>Cytophagales</taxon>
        <taxon>Cytophagaceae</taxon>
        <taxon>Spirosoma</taxon>
    </lineage>
</organism>
<dbReference type="SUPFAM" id="SSF48452">
    <property type="entry name" value="TPR-like"/>
    <property type="match status" value="4"/>
</dbReference>
<dbReference type="SMART" id="SM00671">
    <property type="entry name" value="SEL1"/>
    <property type="match status" value="6"/>
</dbReference>
<dbReference type="PANTHER" id="PTHR10098">
    <property type="entry name" value="RAPSYN-RELATED"/>
    <property type="match status" value="1"/>
</dbReference>
<dbReference type="PANTHER" id="PTHR10098:SF108">
    <property type="entry name" value="TETRATRICOPEPTIDE REPEAT PROTEIN 28"/>
    <property type="match status" value="1"/>
</dbReference>
<reference evidence="2 3" key="1">
    <citation type="submission" date="2020-07" db="EMBL/GenBank/DDBJ databases">
        <title>Spirosoma foliorum sp. nov., isolated from the leaves on the Nejang mountain Korea, Republic of.</title>
        <authorList>
            <person name="Ho H."/>
            <person name="Lee Y.-J."/>
            <person name="Nurcahyanto D.-A."/>
            <person name="Kim S.-G."/>
        </authorList>
    </citation>
    <scope>NUCLEOTIDE SEQUENCE [LARGE SCALE GENOMIC DNA]</scope>
    <source>
        <strain evidence="2 3">PL0136</strain>
    </source>
</reference>
<sequence length="1243" mass="142965">MHPSKYDAFIDQLVATNTKEELNQLISANNSLLIPQLEERVLERIQANDLPADILPWITSLITRQLASQWLTLADEQYEAFLEQNKSWMLSDTAYQFLIDMAQHYTNDAEHIEHRIILLIDFAFQTYFSLENKQNRDRLLLGAIKLFSTEWLRKNFPKEWANFKQEIGIAYMRSKEGNRAQNVEAAIKAYQQALTLRTRHVMPIECALTQLLIGLAYQERIEGDRAQNIEAAVESFQQALIVFTQQAWPDKWAIIQFNLGDVYRKSIHGDRAQNLEMAIKSYQRALTVFTQQTEPYDWADIQQGLALAYQGRIEGDRAQNMEAAIEVYQQALTVFTRQTWPDKWADIQNNLGIAYQERIEGDRAQNLEKALESYQRAMIISARPDKWADTQNNLGIVYQNRIKGDRATNIELAIEAYQQALTVFSQQTWPDKWARTQNNLGSANLVRIRGGRAQNLEAAIEAFQLALIVRTQQSMSFEWANTQHNLGLAYSFRIQGDRAQNLEEAIEAYQQALTQFTQQAWPYDWATTQNTLGLAYFFRIRGDRAHNLETAIIAFQHALKVHTQQIWPVEWAGTQQNLGSAYSERIEGDRAQNVEMAIEAYQQALTVRSQQAMPYAWAETQHNLGNANRNRIHGDQAQNLEAAIQAYQLALVVRTQQTMPIEWATTQYVLGFTYQNRTKGDRAQNVEMAIEAYQQALTIFTPDLLPIQCFETSHLLGELFFQESQWTAARQALELAHQAAEHQRQQQYTYSRHLLAQQTANMYAYLVDICLNLGDKQAALDYALAAKGRSDAERLGAAQPLNQLVAQNPTMANYYQHIRQLQQKLEQLSIQLRSYSKPVAHNQRLDENDERQFRAQTIQQIIQTRLALRQALEELNFRFPLITSVQYTRSLTAANLIRLANDLEATLVQYFQCYRGWVAFIVTAHQVYDCVRLPETLQTILEEQVDTDAVLSSYQSKFPLKERLYFKSLYQRLIAPLEDFLPEKGQLFIAPDGILKRIPFGALWKHTSNNRLIDRFTFSVVPSMSFLFTLFQQAQTSEVTPLPPSDYLLSVVYPGDDPLLKTYLTEVYPESVAIAQHFIQVEWLHDEKAQPDRLIELCQQHAYSAIHFGCHGQFDNFFPEHSCLLLNGQLTVQQIVNRLRLQRSPLVTLGACQTGMTESTTGGDQTGLSQALFMAGAKTVLASLWSVNDESTRVLFEHFYRKRAEFGVSEAEALQYAQQQVRQYPEWQDAYYWAAYQIVGLPV</sequence>
<dbReference type="AlphaFoldDB" id="A0A7G5GRL9"/>
<proteinExistence type="predicted"/>
<dbReference type="EMBL" id="CP059732">
    <property type="protein sequence ID" value="QMW01511.1"/>
    <property type="molecule type" value="Genomic_DNA"/>
</dbReference>
<feature type="domain" description="CHAT" evidence="1">
    <location>
        <begin position="967"/>
        <end position="1240"/>
    </location>
</feature>
<dbReference type="InterPro" id="IPR019734">
    <property type="entry name" value="TPR_rpt"/>
</dbReference>